<comment type="similarity">
    <text evidence="3 17">Belongs to the peptidase C14A family.</text>
</comment>
<reference evidence="21 22" key="1">
    <citation type="submission" date="2017-06" db="EMBL/GenBank/DDBJ databases">
        <title>A platform for efficient transgenesis in Macrostomum lignano, a flatworm model organism for stem cell research.</title>
        <authorList>
            <person name="Berezikov E."/>
        </authorList>
    </citation>
    <scope>NUCLEOTIDE SEQUENCE [LARGE SCALE GENOMIC DNA]</scope>
    <source>
        <strain evidence="21">DV1</strain>
        <tissue evidence="21">Whole organism</tissue>
    </source>
</reference>
<comment type="subcellular location">
    <subcellularLocation>
        <location evidence="2">Cytoplasm</location>
    </subcellularLocation>
    <subcellularLocation>
        <location evidence="1">Nucleus</location>
    </subcellularLocation>
</comment>
<gene>
    <name evidence="21" type="ORF">BOX15_Mlig019067g2</name>
</gene>
<evidence type="ECO:0000256" key="8">
    <source>
        <dbReference type="ARBA" id="ARBA00022737"/>
    </source>
</evidence>
<evidence type="ECO:0000256" key="13">
    <source>
        <dbReference type="ARBA" id="ARBA00051626"/>
    </source>
</evidence>
<dbReference type="GO" id="GO:0051604">
    <property type="term" value="P:protein maturation"/>
    <property type="evidence" value="ECO:0007669"/>
    <property type="project" value="UniProtKB-ARBA"/>
</dbReference>
<dbReference type="GO" id="GO:0006508">
    <property type="term" value="P:proteolysis"/>
    <property type="evidence" value="ECO:0007669"/>
    <property type="project" value="UniProtKB-KW"/>
</dbReference>
<evidence type="ECO:0000256" key="17">
    <source>
        <dbReference type="RuleBase" id="RU003971"/>
    </source>
</evidence>
<dbReference type="GO" id="GO:0005737">
    <property type="term" value="C:cytoplasm"/>
    <property type="evidence" value="ECO:0007669"/>
    <property type="project" value="UniProtKB-SubCell"/>
</dbReference>
<dbReference type="GO" id="GO:0006915">
    <property type="term" value="P:apoptotic process"/>
    <property type="evidence" value="ECO:0007669"/>
    <property type="project" value="UniProtKB-KW"/>
</dbReference>
<evidence type="ECO:0000256" key="5">
    <source>
        <dbReference type="ARBA" id="ARBA00022553"/>
    </source>
</evidence>
<feature type="compositionally biased region" description="Acidic residues" evidence="18">
    <location>
        <begin position="335"/>
        <end position="345"/>
    </location>
</feature>
<keyword evidence="12" id="KW-0539">Nucleus</keyword>
<keyword evidence="9" id="KW-0378">Hydrolase</keyword>
<name>A0A267F8V2_9PLAT</name>
<feature type="repeat" description="ANK" evidence="16">
    <location>
        <begin position="78"/>
        <end position="103"/>
    </location>
</feature>
<dbReference type="InterPro" id="IPR001309">
    <property type="entry name" value="Pept_C14_p20"/>
</dbReference>
<dbReference type="GO" id="GO:0005634">
    <property type="term" value="C:nucleus"/>
    <property type="evidence" value="ECO:0007669"/>
    <property type="project" value="UniProtKB-SubCell"/>
</dbReference>
<feature type="repeat" description="ANK" evidence="16">
    <location>
        <begin position="146"/>
        <end position="178"/>
    </location>
</feature>
<evidence type="ECO:0000259" key="20">
    <source>
        <dbReference type="PROSITE" id="PS50208"/>
    </source>
</evidence>
<dbReference type="PRINTS" id="PR00376">
    <property type="entry name" value="IL1BCENZYME"/>
</dbReference>
<evidence type="ECO:0000256" key="1">
    <source>
        <dbReference type="ARBA" id="ARBA00004123"/>
    </source>
</evidence>
<comment type="caution">
    <text evidence="21">The sequence shown here is derived from an EMBL/GenBank/DDBJ whole genome shotgun (WGS) entry which is preliminary data.</text>
</comment>
<evidence type="ECO:0000259" key="19">
    <source>
        <dbReference type="PROSITE" id="PS50207"/>
    </source>
</evidence>
<dbReference type="PROSITE" id="PS01122">
    <property type="entry name" value="CASPASE_CYS"/>
    <property type="match status" value="1"/>
</dbReference>
<dbReference type="Pfam" id="PF00023">
    <property type="entry name" value="Ank"/>
    <property type="match status" value="1"/>
</dbReference>
<dbReference type="GO" id="GO:0032991">
    <property type="term" value="C:protein-containing complex"/>
    <property type="evidence" value="ECO:0007669"/>
    <property type="project" value="UniProtKB-ARBA"/>
</dbReference>
<dbReference type="Pfam" id="PF00656">
    <property type="entry name" value="Peptidase_C14"/>
    <property type="match status" value="1"/>
</dbReference>
<feature type="compositionally biased region" description="Low complexity" evidence="18">
    <location>
        <begin position="287"/>
        <end position="309"/>
    </location>
</feature>
<dbReference type="InterPro" id="IPR036770">
    <property type="entry name" value="Ankyrin_rpt-contain_sf"/>
</dbReference>
<dbReference type="Gene3D" id="3.40.50.1460">
    <property type="match status" value="1"/>
</dbReference>
<evidence type="ECO:0000313" key="21">
    <source>
        <dbReference type="EMBL" id="PAA70133.1"/>
    </source>
</evidence>
<dbReference type="EC" id="3.4.22.61" evidence="14"/>
<evidence type="ECO:0000313" key="22">
    <source>
        <dbReference type="Proteomes" id="UP000215902"/>
    </source>
</evidence>
<feature type="repeat" description="ANK" evidence="16">
    <location>
        <begin position="45"/>
        <end position="77"/>
    </location>
</feature>
<keyword evidence="22" id="KW-1185">Reference proteome</keyword>
<feature type="repeat" description="ANK" evidence="16">
    <location>
        <begin position="113"/>
        <end position="145"/>
    </location>
</feature>
<feature type="domain" description="Caspase family p20" evidence="20">
    <location>
        <begin position="351"/>
        <end position="474"/>
    </location>
</feature>
<keyword evidence="4" id="KW-0963">Cytoplasm</keyword>
<feature type="compositionally biased region" description="Polar residues" evidence="18">
    <location>
        <begin position="207"/>
        <end position="216"/>
    </location>
</feature>
<evidence type="ECO:0000256" key="4">
    <source>
        <dbReference type="ARBA" id="ARBA00022490"/>
    </source>
</evidence>
<evidence type="ECO:0000256" key="9">
    <source>
        <dbReference type="ARBA" id="ARBA00022801"/>
    </source>
</evidence>
<evidence type="ECO:0000256" key="11">
    <source>
        <dbReference type="ARBA" id="ARBA00023145"/>
    </source>
</evidence>
<dbReference type="CDD" id="cd00032">
    <property type="entry name" value="CASc"/>
    <property type="match status" value="1"/>
</dbReference>
<evidence type="ECO:0000256" key="12">
    <source>
        <dbReference type="ARBA" id="ARBA00023242"/>
    </source>
</evidence>
<dbReference type="PANTHER" id="PTHR48169:SF7">
    <property type="entry name" value="CASPASE 10"/>
    <property type="match status" value="1"/>
</dbReference>
<dbReference type="InterPro" id="IPR015917">
    <property type="entry name" value="Pept_C14A"/>
</dbReference>
<comment type="catalytic activity">
    <reaction evidence="13">
        <text>Strict requirement for Asp at position P1 and has a preferred cleavage sequence of (Leu/Asp/Val)-Glu-Thr-Asp-|-(Gly/Ser/Ala).</text>
        <dbReference type="EC" id="3.4.22.61"/>
    </reaction>
</comment>
<evidence type="ECO:0000256" key="16">
    <source>
        <dbReference type="PROSITE-ProRule" id="PRU00023"/>
    </source>
</evidence>
<dbReference type="Pfam" id="PF12796">
    <property type="entry name" value="Ank_2"/>
    <property type="match status" value="1"/>
</dbReference>
<evidence type="ECO:0000256" key="6">
    <source>
        <dbReference type="ARBA" id="ARBA00022670"/>
    </source>
</evidence>
<dbReference type="PROSITE" id="PS01121">
    <property type="entry name" value="CASPASE_HIS"/>
    <property type="match status" value="1"/>
</dbReference>
<keyword evidence="6" id="KW-0645">Protease</keyword>
<dbReference type="InterPro" id="IPR029030">
    <property type="entry name" value="Caspase-like_dom_sf"/>
</dbReference>
<evidence type="ECO:0000256" key="15">
    <source>
        <dbReference type="ARBA" id="ARBA00068172"/>
    </source>
</evidence>
<accession>A0A267F8V2</accession>
<dbReference type="InterPro" id="IPR002110">
    <property type="entry name" value="Ankyrin_rpt"/>
</dbReference>
<feature type="domain" description="Caspase family p10" evidence="19">
    <location>
        <begin position="509"/>
        <end position="599"/>
    </location>
</feature>
<dbReference type="InterPro" id="IPR033139">
    <property type="entry name" value="Caspase_cys_AS"/>
</dbReference>
<evidence type="ECO:0000256" key="7">
    <source>
        <dbReference type="ARBA" id="ARBA00022703"/>
    </source>
</evidence>
<evidence type="ECO:0000256" key="14">
    <source>
        <dbReference type="ARBA" id="ARBA00066479"/>
    </source>
</evidence>
<dbReference type="FunFam" id="3.40.50.1460:FF:000008">
    <property type="entry name" value="caspase-8 isoform X1"/>
    <property type="match status" value="1"/>
</dbReference>
<keyword evidence="5" id="KW-0597">Phosphoprotein</keyword>
<dbReference type="GO" id="GO:0005886">
    <property type="term" value="C:plasma membrane"/>
    <property type="evidence" value="ECO:0007669"/>
    <property type="project" value="UniProtKB-ARBA"/>
</dbReference>
<dbReference type="AlphaFoldDB" id="A0A267F8V2"/>
<dbReference type="EMBL" id="NIVC01001264">
    <property type="protein sequence ID" value="PAA70133.1"/>
    <property type="molecule type" value="Genomic_DNA"/>
</dbReference>
<dbReference type="SMART" id="SM00248">
    <property type="entry name" value="ANK"/>
    <property type="match status" value="5"/>
</dbReference>
<feature type="compositionally biased region" description="Polar residues" evidence="18">
    <location>
        <begin position="260"/>
        <end position="279"/>
    </location>
</feature>
<dbReference type="PROSITE" id="PS50297">
    <property type="entry name" value="ANK_REP_REGION"/>
    <property type="match status" value="3"/>
</dbReference>
<dbReference type="Gene3D" id="1.25.40.20">
    <property type="entry name" value="Ankyrin repeat-containing domain"/>
    <property type="match status" value="1"/>
</dbReference>
<dbReference type="InterPro" id="IPR016129">
    <property type="entry name" value="Caspase_his_AS"/>
</dbReference>
<dbReference type="GO" id="GO:0004197">
    <property type="term" value="F:cysteine-type endopeptidase activity"/>
    <property type="evidence" value="ECO:0007669"/>
    <property type="project" value="InterPro"/>
</dbReference>
<dbReference type="SUPFAM" id="SSF52129">
    <property type="entry name" value="Caspase-like"/>
    <property type="match status" value="1"/>
</dbReference>
<proteinExistence type="inferred from homology"/>
<keyword evidence="16" id="KW-0040">ANK repeat</keyword>
<dbReference type="PROSITE" id="PS50208">
    <property type="entry name" value="CASPASE_P20"/>
    <property type="match status" value="1"/>
</dbReference>
<feature type="compositionally biased region" description="Low complexity" evidence="18">
    <location>
        <begin position="217"/>
        <end position="228"/>
    </location>
</feature>
<sequence length="599" mass="67573">MSSPVESAKRDLARALRSEEPHRVKAILRSPVADLAWLDKPLDRDGSCALHIGSYCGQEVGVHALLEFGCDPNVTNQNGETPLHVAAEQRFEHMIDLLVDAEAIRLDAARKLDRRTALHIAASHGCCDGVRRLLEAGAGIDVRDRDGNTPVFLAVQNNKHRVVHELVSRGANLKLKNNGLQTCLAFAMKQSQDKAMIKLLVERKSNMAPQPGTSRQAAARATRIDNAAQKQQSMAGRDLPNQGRFFMTESHSNKPDRPNLTPSRQLWQQHPQTRHQQSVIPEEPTKHPQAAQHPQYHQQKQQQQQQQQHRLSNANYSRQRDTKSAGVQATPAESDKEDDDEEDAYSMDSKIRGLCIIVNNQDYFNSDDFKERAGTDLDERCLERLFKSLRFHVKIFKNLDAKDIYWNLSNYAKSDHSGYDCYVCCILSHGTLGGIYGVDGRVQKLSDLTVMLSSTNCPSLAGKPKLFFIQACRGRCLQRGAHHFTGDRDPAMIPMANHETDALSADPDQEYILPDHGDFLIGYATVAQHIAQRHREQGSVYVQTLCDVIERGRHKEDLLSLLTKVKYRVSKHVFHNEDGSVFVQMPEVKETLRKKIYFK</sequence>
<evidence type="ECO:0000256" key="10">
    <source>
        <dbReference type="ARBA" id="ARBA00022807"/>
    </source>
</evidence>
<dbReference type="PROSITE" id="PS50207">
    <property type="entry name" value="CASPASE_P10"/>
    <property type="match status" value="1"/>
</dbReference>
<keyword evidence="7" id="KW-0053">Apoptosis</keyword>
<dbReference type="OrthoDB" id="6114029at2759"/>
<dbReference type="Proteomes" id="UP000215902">
    <property type="component" value="Unassembled WGS sequence"/>
</dbReference>
<dbReference type="PROSITE" id="PS50088">
    <property type="entry name" value="ANK_REPEAT"/>
    <property type="match status" value="4"/>
</dbReference>
<dbReference type="GO" id="GO:0042981">
    <property type="term" value="P:regulation of apoptotic process"/>
    <property type="evidence" value="ECO:0007669"/>
    <property type="project" value="UniProtKB-ARBA"/>
</dbReference>
<keyword evidence="8" id="KW-0677">Repeat</keyword>
<dbReference type="PANTHER" id="PTHR48169">
    <property type="entry name" value="DED DOMAIN-CONTAINING PROTEIN"/>
    <property type="match status" value="1"/>
</dbReference>
<evidence type="ECO:0000256" key="2">
    <source>
        <dbReference type="ARBA" id="ARBA00004496"/>
    </source>
</evidence>
<dbReference type="STRING" id="282301.A0A267F8V2"/>
<organism evidence="21 22">
    <name type="scientific">Macrostomum lignano</name>
    <dbReference type="NCBI Taxonomy" id="282301"/>
    <lineage>
        <taxon>Eukaryota</taxon>
        <taxon>Metazoa</taxon>
        <taxon>Spiralia</taxon>
        <taxon>Lophotrochozoa</taxon>
        <taxon>Platyhelminthes</taxon>
        <taxon>Rhabditophora</taxon>
        <taxon>Macrostomorpha</taxon>
        <taxon>Macrostomida</taxon>
        <taxon>Macrostomidae</taxon>
        <taxon>Macrostomum</taxon>
    </lineage>
</organism>
<keyword evidence="11" id="KW-0865">Zymogen</keyword>
<feature type="region of interest" description="Disordered" evidence="18">
    <location>
        <begin position="204"/>
        <end position="345"/>
    </location>
</feature>
<dbReference type="InterPro" id="IPR002138">
    <property type="entry name" value="Pept_C14_p10"/>
</dbReference>
<protein>
    <recommendedName>
        <fullName evidence="15">Caspase-8</fullName>
        <ecNumber evidence="14">3.4.22.61</ecNumber>
    </recommendedName>
</protein>
<dbReference type="SMART" id="SM00115">
    <property type="entry name" value="CASc"/>
    <property type="match status" value="1"/>
</dbReference>
<dbReference type="SUPFAM" id="SSF48403">
    <property type="entry name" value="Ankyrin repeat"/>
    <property type="match status" value="1"/>
</dbReference>
<evidence type="ECO:0000256" key="3">
    <source>
        <dbReference type="ARBA" id="ARBA00010134"/>
    </source>
</evidence>
<dbReference type="InterPro" id="IPR011600">
    <property type="entry name" value="Pept_C14_caspase"/>
</dbReference>
<keyword evidence="10" id="KW-0788">Thiol protease</keyword>
<evidence type="ECO:0000256" key="18">
    <source>
        <dbReference type="SAM" id="MobiDB-lite"/>
    </source>
</evidence>